<name>A0A0R2F6J8_9LACO</name>
<protein>
    <submittedName>
        <fullName evidence="1">Uncharacterized protein</fullName>
    </submittedName>
</protein>
<dbReference type="AlphaFoldDB" id="A0A0R2F6J8"/>
<accession>A0A0R2F6J8</accession>
<proteinExistence type="predicted"/>
<sequence>MIRIMTKTIIIYNQPAQKLTNQDPTTGPVDLSSIGLSPTADLTALVSPDTFALVYDGHQWHSQTYMAWEALRINEALSVTRGHYSPETQAILTQFVASMDIKYQGQKSWVELLNELGTAIDALN</sequence>
<evidence type="ECO:0000313" key="2">
    <source>
        <dbReference type="Proteomes" id="UP000050865"/>
    </source>
</evidence>
<evidence type="ECO:0000313" key="1">
    <source>
        <dbReference type="EMBL" id="KRN23286.1"/>
    </source>
</evidence>
<dbReference type="PATRIC" id="fig|1423730.4.peg.1558"/>
<gene>
    <name evidence="1" type="ORF">FC75_GL001486</name>
</gene>
<keyword evidence="2" id="KW-1185">Reference proteome</keyword>
<organism evidence="1 2">
    <name type="scientific">Lacticaseibacillus camelliae DSM 22697 = JCM 13995</name>
    <dbReference type="NCBI Taxonomy" id="1423730"/>
    <lineage>
        <taxon>Bacteria</taxon>
        <taxon>Bacillati</taxon>
        <taxon>Bacillota</taxon>
        <taxon>Bacilli</taxon>
        <taxon>Lactobacillales</taxon>
        <taxon>Lactobacillaceae</taxon>
        <taxon>Lacticaseibacillus</taxon>
    </lineage>
</organism>
<dbReference type="EMBL" id="AYZJ01000028">
    <property type="protein sequence ID" value="KRN23286.1"/>
    <property type="molecule type" value="Genomic_DNA"/>
</dbReference>
<comment type="caution">
    <text evidence="1">The sequence shown here is derived from an EMBL/GenBank/DDBJ whole genome shotgun (WGS) entry which is preliminary data.</text>
</comment>
<dbReference type="Proteomes" id="UP000050865">
    <property type="component" value="Unassembled WGS sequence"/>
</dbReference>
<reference evidence="1 2" key="1">
    <citation type="journal article" date="2015" name="Genome Announc.">
        <title>Expanding the biotechnology potential of lactobacilli through comparative genomics of 213 strains and associated genera.</title>
        <authorList>
            <person name="Sun Z."/>
            <person name="Harris H.M."/>
            <person name="McCann A."/>
            <person name="Guo C."/>
            <person name="Argimon S."/>
            <person name="Zhang W."/>
            <person name="Yang X."/>
            <person name="Jeffery I.B."/>
            <person name="Cooney J.C."/>
            <person name="Kagawa T.F."/>
            <person name="Liu W."/>
            <person name="Song Y."/>
            <person name="Salvetti E."/>
            <person name="Wrobel A."/>
            <person name="Rasinkangas P."/>
            <person name="Parkhill J."/>
            <person name="Rea M.C."/>
            <person name="O'Sullivan O."/>
            <person name="Ritari J."/>
            <person name="Douillard F.P."/>
            <person name="Paul Ross R."/>
            <person name="Yang R."/>
            <person name="Briner A.E."/>
            <person name="Felis G.E."/>
            <person name="de Vos W.M."/>
            <person name="Barrangou R."/>
            <person name="Klaenhammer T.R."/>
            <person name="Caufield P.W."/>
            <person name="Cui Y."/>
            <person name="Zhang H."/>
            <person name="O'Toole P.W."/>
        </authorList>
    </citation>
    <scope>NUCLEOTIDE SEQUENCE [LARGE SCALE GENOMIC DNA]</scope>
    <source>
        <strain evidence="1 2">DSM 22697</strain>
    </source>
</reference>